<feature type="transmembrane region" description="Helical" evidence="5">
    <location>
        <begin position="278"/>
        <end position="298"/>
    </location>
</feature>
<feature type="transmembrane region" description="Helical" evidence="5">
    <location>
        <begin position="18"/>
        <end position="38"/>
    </location>
</feature>
<evidence type="ECO:0000259" key="6">
    <source>
        <dbReference type="Pfam" id="PF12698"/>
    </source>
</evidence>
<keyword evidence="4 5" id="KW-0472">Membrane</keyword>
<gene>
    <name evidence="7" type="ORF">bsdcttw_18170</name>
</gene>
<feature type="transmembrane region" description="Helical" evidence="5">
    <location>
        <begin position="215"/>
        <end position="242"/>
    </location>
</feature>
<dbReference type="InterPro" id="IPR052902">
    <property type="entry name" value="ABC-2_transporter"/>
</dbReference>
<dbReference type="EMBL" id="AP023368">
    <property type="protein sequence ID" value="BCJ98776.1"/>
    <property type="molecule type" value="Genomic_DNA"/>
</dbReference>
<accession>A0A7I8DR62</accession>
<evidence type="ECO:0000256" key="3">
    <source>
        <dbReference type="ARBA" id="ARBA00022989"/>
    </source>
</evidence>
<reference evidence="7 8" key="2">
    <citation type="submission" date="2020-08" db="EMBL/GenBank/DDBJ databases">
        <authorList>
            <person name="Ueki A."/>
            <person name="Tonouchi A."/>
        </authorList>
    </citation>
    <scope>NUCLEOTIDE SEQUENCE [LARGE SCALE GENOMIC DNA]</scope>
    <source>
        <strain evidence="7 8">CTTW</strain>
    </source>
</reference>
<dbReference type="GO" id="GO:0140359">
    <property type="term" value="F:ABC-type transporter activity"/>
    <property type="evidence" value="ECO:0007669"/>
    <property type="project" value="InterPro"/>
</dbReference>
<evidence type="ECO:0000313" key="7">
    <source>
        <dbReference type="EMBL" id="BCJ98776.1"/>
    </source>
</evidence>
<dbReference type="PANTHER" id="PTHR43027">
    <property type="entry name" value="DOXORUBICIN RESISTANCE ABC TRANSPORTER PERMEASE PROTEIN DRRC-RELATED"/>
    <property type="match status" value="1"/>
</dbReference>
<feature type="transmembrane region" description="Helical" evidence="5">
    <location>
        <begin position="334"/>
        <end position="357"/>
    </location>
</feature>
<dbReference type="KEGG" id="acht:bsdcttw_18170"/>
<feature type="domain" description="ABC-2 type transporter transmembrane" evidence="6">
    <location>
        <begin position="17"/>
        <end position="355"/>
    </location>
</feature>
<keyword evidence="3 5" id="KW-1133">Transmembrane helix</keyword>
<proteinExistence type="predicted"/>
<dbReference type="Pfam" id="PF12698">
    <property type="entry name" value="ABC2_membrane_3"/>
    <property type="match status" value="1"/>
</dbReference>
<name>A0A7I8DR62_9FIRM</name>
<keyword evidence="8" id="KW-1185">Reference proteome</keyword>
<protein>
    <recommendedName>
        <fullName evidence="6">ABC-2 type transporter transmembrane domain-containing protein</fullName>
    </recommendedName>
</protein>
<dbReference type="AlphaFoldDB" id="A0A7I8DR62"/>
<feature type="transmembrane region" description="Helical" evidence="5">
    <location>
        <begin position="172"/>
        <end position="194"/>
    </location>
</feature>
<sequence>MPWALIKNNFKLMLRNKWVIVLMIVGPIVVIAALSSAFKEMMKGYAPVRDFVAGYCTEPGSNWGESVLAIKEAAKNNGIELREFNPEDTSVTTMVEKIFRQKDAAVFVEFKQGSYHIYKQKGEETEAGVLEYFLYQAIHSLGQTENNNGITREVQIRVFDFPAAPRPDSKDYYGIIEIVYFSWCSVIIMSPVFSSEKKNKITPRLKASPLSNISLFIGKALPCIVFTMLLTLISALVSTILFDIKWGSLPVTLLVMALSIIASSLFSIFIYNLLQNMAVTVGVIFTLVWIAGFLGGSFETYMFSTTPGHIKDLSPLYYINRTLVEYSTAGSSAYLLRCLIYLAVISIVSFIFGLLLADGRGKKNQ</sequence>
<feature type="transmembrane region" description="Helical" evidence="5">
    <location>
        <begin position="248"/>
        <end position="271"/>
    </location>
</feature>
<evidence type="ECO:0000256" key="2">
    <source>
        <dbReference type="ARBA" id="ARBA00022692"/>
    </source>
</evidence>
<reference evidence="7 8" key="1">
    <citation type="submission" date="2020-08" db="EMBL/GenBank/DDBJ databases">
        <title>Draft genome sequencing of an Anaerocolumna strain isolated from anoxic soil subjected to BSD treatment.</title>
        <authorList>
            <person name="Uek A."/>
            <person name="Tonouchi A."/>
        </authorList>
    </citation>
    <scope>NUCLEOTIDE SEQUENCE [LARGE SCALE GENOMIC DNA]</scope>
    <source>
        <strain evidence="7 8">CTTW</strain>
    </source>
</reference>
<dbReference type="GO" id="GO:0016020">
    <property type="term" value="C:membrane"/>
    <property type="evidence" value="ECO:0007669"/>
    <property type="project" value="UniProtKB-SubCell"/>
</dbReference>
<evidence type="ECO:0000256" key="5">
    <source>
        <dbReference type="SAM" id="Phobius"/>
    </source>
</evidence>
<keyword evidence="2 5" id="KW-0812">Transmembrane</keyword>
<dbReference type="PANTHER" id="PTHR43027:SF1">
    <property type="entry name" value="DOXORUBICIN RESISTANCE ABC TRANSPORTER PERMEASE PROTEIN DRRC-RELATED"/>
    <property type="match status" value="1"/>
</dbReference>
<dbReference type="InterPro" id="IPR013525">
    <property type="entry name" value="ABC2_TM"/>
</dbReference>
<evidence type="ECO:0000313" key="8">
    <source>
        <dbReference type="Proteomes" id="UP000515703"/>
    </source>
</evidence>
<comment type="subcellular location">
    <subcellularLocation>
        <location evidence="1">Membrane</location>
        <topology evidence="1">Multi-pass membrane protein</topology>
    </subcellularLocation>
</comment>
<evidence type="ECO:0000256" key="4">
    <source>
        <dbReference type="ARBA" id="ARBA00023136"/>
    </source>
</evidence>
<dbReference type="Proteomes" id="UP000515703">
    <property type="component" value="Chromosome"/>
</dbReference>
<organism evidence="7 8">
    <name type="scientific">Anaerocolumna chitinilytica</name>
    <dbReference type="NCBI Taxonomy" id="1727145"/>
    <lineage>
        <taxon>Bacteria</taxon>
        <taxon>Bacillati</taxon>
        <taxon>Bacillota</taxon>
        <taxon>Clostridia</taxon>
        <taxon>Lachnospirales</taxon>
        <taxon>Lachnospiraceae</taxon>
        <taxon>Anaerocolumna</taxon>
    </lineage>
</organism>
<evidence type="ECO:0000256" key="1">
    <source>
        <dbReference type="ARBA" id="ARBA00004141"/>
    </source>
</evidence>
<dbReference type="RefSeq" id="WP_185259081.1">
    <property type="nucleotide sequence ID" value="NZ_AP023368.1"/>
</dbReference>